<gene>
    <name evidence="7" type="ORF">g.8428</name>
</gene>
<dbReference type="PANTHER" id="PTHR43142">
    <property type="entry name" value="CARBOXYLIC ESTER HYDROLASE"/>
    <property type="match status" value="1"/>
</dbReference>
<keyword evidence="2" id="KW-0719">Serine esterase</keyword>
<dbReference type="Gene3D" id="3.40.50.1820">
    <property type="entry name" value="alpha/beta hydrolase"/>
    <property type="match status" value="1"/>
</dbReference>
<evidence type="ECO:0000256" key="1">
    <source>
        <dbReference type="ARBA" id="ARBA00005964"/>
    </source>
</evidence>
<keyword evidence="5" id="KW-0732">Signal</keyword>
<protein>
    <recommendedName>
        <fullName evidence="5">Carboxylic ester hydrolase</fullName>
        <ecNumber evidence="5">3.1.1.-</ecNumber>
    </recommendedName>
</protein>
<dbReference type="PROSITE" id="PS00122">
    <property type="entry name" value="CARBOXYLESTERASE_B_1"/>
    <property type="match status" value="1"/>
</dbReference>
<dbReference type="Pfam" id="PF00135">
    <property type="entry name" value="COesterase"/>
    <property type="match status" value="1"/>
</dbReference>
<dbReference type="InterPro" id="IPR019819">
    <property type="entry name" value="Carboxylesterase_B_CS"/>
</dbReference>
<accession>A0A1B6CWJ1</accession>
<evidence type="ECO:0000256" key="3">
    <source>
        <dbReference type="ARBA" id="ARBA00022801"/>
    </source>
</evidence>
<evidence type="ECO:0000256" key="5">
    <source>
        <dbReference type="RuleBase" id="RU361235"/>
    </source>
</evidence>
<evidence type="ECO:0000256" key="2">
    <source>
        <dbReference type="ARBA" id="ARBA00022487"/>
    </source>
</evidence>
<dbReference type="InterPro" id="IPR029058">
    <property type="entry name" value="AB_hydrolase_fold"/>
</dbReference>
<sequence length="576" mass="64490">MELKQISFCVKLIFIYNLVSLFQCSSALLVNTTQGTVQGSKDFVNAYFLTSDPIIAKPFYKFLGIPYAQPPIGALRFKPPQPPLKWSGVRNAWMAKDVCVQGFPTIRGSEDCLYINVYTPNLPANGKPLKPVMFWIYGGSFQTGDGILIYGPDYLVAKDVVVVTFNYRLNSLGFLSLGNNLISGNVGLKDQVEALRWVKQNIANFGGDPNRVTIFGESAGAASVEYLILSPSASGLFQQAIVQSGSALSPWAFTRSPKENAFKLAEVLGRNFTNETELYNFLMAQPAYELTRGASKITSDAADNFRSETFSFFVPCAEDENGDKPFITKPPEEYLLKGNFNKVPMIFGTLDGEGIVVPSAVKLTREKFEVLNNYSDWAAPLSWRIESPEERSRVGQIVKDYFFNGSQVSWDSISSFVSVYTSLFYTIEGSRAINAYVKYSDKPFYNYEITHQPVRSPLKLFAVATQGRIVDFKAAAHADDVPLIFRPYFLEIIFFPYKDQVVSQRMTNMWTNFAKTGNPNYPGIKVTWNKLSNDSRSYLEIGSDLQIRNGKVQGNTVQFFDTLCKSLTLSNYTCSF</sequence>
<evidence type="ECO:0000256" key="4">
    <source>
        <dbReference type="ARBA" id="ARBA00023180"/>
    </source>
</evidence>
<feature type="chain" id="PRO_5008447148" description="Carboxylic ester hydrolase" evidence="5">
    <location>
        <begin position="28"/>
        <end position="576"/>
    </location>
</feature>
<dbReference type="InterPro" id="IPR019826">
    <property type="entry name" value="Carboxylesterase_B_AS"/>
</dbReference>
<keyword evidence="3 5" id="KW-0378">Hydrolase</keyword>
<keyword evidence="4" id="KW-0325">Glycoprotein</keyword>
<proteinExistence type="inferred from homology"/>
<reference evidence="7" key="1">
    <citation type="submission" date="2015-12" db="EMBL/GenBank/DDBJ databases">
        <title>De novo transcriptome assembly of four potential Pierce s Disease insect vectors from Arizona vineyards.</title>
        <authorList>
            <person name="Tassone E.E."/>
        </authorList>
    </citation>
    <scope>NUCLEOTIDE SEQUENCE</scope>
</reference>
<feature type="domain" description="Carboxylesterase type B" evidence="6">
    <location>
        <begin position="28"/>
        <end position="549"/>
    </location>
</feature>
<evidence type="ECO:0000313" key="7">
    <source>
        <dbReference type="EMBL" id="JAS17778.1"/>
    </source>
</evidence>
<dbReference type="EC" id="3.1.1.-" evidence="5"/>
<dbReference type="SUPFAM" id="SSF53474">
    <property type="entry name" value="alpha/beta-Hydrolases"/>
    <property type="match status" value="1"/>
</dbReference>
<feature type="signal peptide" evidence="5">
    <location>
        <begin position="1"/>
        <end position="27"/>
    </location>
</feature>
<evidence type="ECO:0000259" key="6">
    <source>
        <dbReference type="Pfam" id="PF00135"/>
    </source>
</evidence>
<dbReference type="InterPro" id="IPR002018">
    <property type="entry name" value="CarbesteraseB"/>
</dbReference>
<dbReference type="PROSITE" id="PS00941">
    <property type="entry name" value="CARBOXYLESTERASE_B_2"/>
    <property type="match status" value="1"/>
</dbReference>
<dbReference type="PANTHER" id="PTHR43142:SF1">
    <property type="entry name" value="CARBOXYLIC ESTER HYDROLASE"/>
    <property type="match status" value="1"/>
</dbReference>
<comment type="similarity">
    <text evidence="1 5">Belongs to the type-B carboxylesterase/lipase family.</text>
</comment>
<dbReference type="GO" id="GO:0052689">
    <property type="term" value="F:carboxylic ester hydrolase activity"/>
    <property type="evidence" value="ECO:0007669"/>
    <property type="project" value="UniProtKB-KW"/>
</dbReference>
<name>A0A1B6CWJ1_9HEMI</name>
<organism evidence="7">
    <name type="scientific">Clastoptera arizonana</name>
    <name type="common">Arizona spittle bug</name>
    <dbReference type="NCBI Taxonomy" id="38151"/>
    <lineage>
        <taxon>Eukaryota</taxon>
        <taxon>Metazoa</taxon>
        <taxon>Ecdysozoa</taxon>
        <taxon>Arthropoda</taxon>
        <taxon>Hexapoda</taxon>
        <taxon>Insecta</taxon>
        <taxon>Pterygota</taxon>
        <taxon>Neoptera</taxon>
        <taxon>Paraneoptera</taxon>
        <taxon>Hemiptera</taxon>
        <taxon>Auchenorrhyncha</taxon>
        <taxon>Cercopoidea</taxon>
        <taxon>Clastopteridae</taxon>
        <taxon>Clastoptera</taxon>
    </lineage>
</organism>
<dbReference type="AlphaFoldDB" id="A0A1B6CWJ1"/>
<dbReference type="EMBL" id="GEDC01019520">
    <property type="protein sequence ID" value="JAS17778.1"/>
    <property type="molecule type" value="Transcribed_RNA"/>
</dbReference>